<evidence type="ECO:0000256" key="2">
    <source>
        <dbReference type="ARBA" id="ARBA00005528"/>
    </source>
</evidence>
<evidence type="ECO:0000256" key="8">
    <source>
        <dbReference type="ARBA" id="ARBA00022691"/>
    </source>
</evidence>
<dbReference type="CDD" id="cd18084">
    <property type="entry name" value="RsmE-like"/>
    <property type="match status" value="1"/>
</dbReference>
<keyword evidence="6" id="KW-0489">Methyltransferase</keyword>
<evidence type="ECO:0000259" key="11">
    <source>
        <dbReference type="Pfam" id="PF04452"/>
    </source>
</evidence>
<dbReference type="InterPro" id="IPR006700">
    <property type="entry name" value="RsmE"/>
</dbReference>
<evidence type="ECO:0000256" key="4">
    <source>
        <dbReference type="ARBA" id="ARBA00022490"/>
    </source>
</evidence>
<evidence type="ECO:0000256" key="9">
    <source>
        <dbReference type="ARBA" id="ARBA00025699"/>
    </source>
</evidence>
<comment type="similarity">
    <text evidence="2">Belongs to the RNA methyltransferase RsmE family.</text>
</comment>
<evidence type="ECO:0000256" key="10">
    <source>
        <dbReference type="ARBA" id="ARBA00047944"/>
    </source>
</evidence>
<evidence type="ECO:0000256" key="5">
    <source>
        <dbReference type="ARBA" id="ARBA00022552"/>
    </source>
</evidence>
<dbReference type="InterPro" id="IPR029026">
    <property type="entry name" value="tRNA_m1G_MTases_N"/>
</dbReference>
<dbReference type="InterPro" id="IPR046886">
    <property type="entry name" value="RsmE_MTase_dom"/>
</dbReference>
<comment type="catalytic activity">
    <reaction evidence="10">
        <text>uridine(1498) in 16S rRNA + S-adenosyl-L-methionine = N(3)-methyluridine(1498) in 16S rRNA + S-adenosyl-L-homocysteine + H(+)</text>
        <dbReference type="Rhea" id="RHEA:42920"/>
        <dbReference type="Rhea" id="RHEA-COMP:10283"/>
        <dbReference type="Rhea" id="RHEA-COMP:10284"/>
        <dbReference type="ChEBI" id="CHEBI:15378"/>
        <dbReference type="ChEBI" id="CHEBI:57856"/>
        <dbReference type="ChEBI" id="CHEBI:59789"/>
        <dbReference type="ChEBI" id="CHEBI:65315"/>
        <dbReference type="ChEBI" id="CHEBI:74502"/>
        <dbReference type="EC" id="2.1.1.193"/>
    </reaction>
</comment>
<evidence type="ECO:0000256" key="1">
    <source>
        <dbReference type="ARBA" id="ARBA00004496"/>
    </source>
</evidence>
<accession>A0A7S1THK9</accession>
<reference evidence="12" key="1">
    <citation type="submission" date="2021-01" db="EMBL/GenBank/DDBJ databases">
        <authorList>
            <person name="Corre E."/>
            <person name="Pelletier E."/>
            <person name="Niang G."/>
            <person name="Scheremetjew M."/>
            <person name="Finn R."/>
            <person name="Kale V."/>
            <person name="Holt S."/>
            <person name="Cochrane G."/>
            <person name="Meng A."/>
            <person name="Brown T."/>
            <person name="Cohen L."/>
        </authorList>
    </citation>
    <scope>NUCLEOTIDE SEQUENCE</scope>
    <source>
        <strain evidence="12">SAG 36.94</strain>
    </source>
</reference>
<comment type="function">
    <text evidence="9">Specifically methylates the N3 position of the uracil ring of uridine 1498 (m3U1498) in 16S rRNA. Acts on the fully assembled 30S ribosomal subunit.</text>
</comment>
<dbReference type="NCBIfam" id="TIGR00046">
    <property type="entry name" value="RsmE family RNA methyltransferase"/>
    <property type="match status" value="1"/>
</dbReference>
<gene>
    <name evidence="12" type="ORF">CCAE0312_LOCUS9165</name>
</gene>
<dbReference type="GO" id="GO:0070475">
    <property type="term" value="P:rRNA base methylation"/>
    <property type="evidence" value="ECO:0007669"/>
    <property type="project" value="TreeGrafter"/>
</dbReference>
<proteinExistence type="inferred from homology"/>
<dbReference type="GO" id="GO:0070042">
    <property type="term" value="F:rRNA (uridine-N3-)-methyltransferase activity"/>
    <property type="evidence" value="ECO:0007669"/>
    <property type="project" value="TreeGrafter"/>
</dbReference>
<dbReference type="EC" id="2.1.1.193" evidence="3"/>
<keyword evidence="7" id="KW-0808">Transferase</keyword>
<dbReference type="EMBL" id="HBGH01016570">
    <property type="protein sequence ID" value="CAD9237068.1"/>
    <property type="molecule type" value="Transcribed_RNA"/>
</dbReference>
<dbReference type="AlphaFoldDB" id="A0A7S1THK9"/>
<dbReference type="Pfam" id="PF04452">
    <property type="entry name" value="Methyltrans_RNA"/>
    <property type="match status" value="2"/>
</dbReference>
<comment type="subcellular location">
    <subcellularLocation>
        <location evidence="1">Cytoplasm</location>
    </subcellularLocation>
</comment>
<dbReference type="InterPro" id="IPR029028">
    <property type="entry name" value="Alpha/beta_knot_MTases"/>
</dbReference>
<protein>
    <recommendedName>
        <fullName evidence="3">16S rRNA (uracil(1498)-N(3))-methyltransferase</fullName>
        <ecNumber evidence="3">2.1.1.193</ecNumber>
    </recommendedName>
</protein>
<dbReference type="PANTHER" id="PTHR30027:SF3">
    <property type="entry name" value="16S RRNA (URACIL(1498)-N(3))-METHYLTRANSFERASE"/>
    <property type="match status" value="1"/>
</dbReference>
<organism evidence="12">
    <name type="scientific">Compsopogon caeruleus</name>
    <dbReference type="NCBI Taxonomy" id="31354"/>
    <lineage>
        <taxon>Eukaryota</taxon>
        <taxon>Rhodophyta</taxon>
        <taxon>Compsopogonophyceae</taxon>
        <taxon>Compsopogonales</taxon>
        <taxon>Compsopogonaceae</taxon>
        <taxon>Compsopogon</taxon>
    </lineage>
</organism>
<sequence>MDRFVAGWEVKLRNREELQHLRSRRVYGGDAVTLFDGSGTLATGTVDGWDTRWTEVEIGLERVWVVPHTRPWVGKATVAVAMPRGRGRSDAVMEKLTELGVDEIVLVRAERSVAVPGKKKMRDVVDVDDDDEDAEEGRPVSGKWARWRRMAVAACKQSMRARIPEIPRKAITVDELAARLQRDAGHVAAYVASGRGQSLLHQTQYGSRQPRSSNFLLAVGPEGGFTAAEEASLVDSGATPVHLGQARLRVDTAAVVGASILLLAMEPRSQDET</sequence>
<dbReference type="Gene3D" id="3.40.1280.10">
    <property type="match status" value="1"/>
</dbReference>
<dbReference type="PANTHER" id="PTHR30027">
    <property type="entry name" value="RIBOSOMAL RNA SMALL SUBUNIT METHYLTRANSFERASE E"/>
    <property type="match status" value="1"/>
</dbReference>
<evidence type="ECO:0000313" key="12">
    <source>
        <dbReference type="EMBL" id="CAD9237068.1"/>
    </source>
</evidence>
<evidence type="ECO:0000256" key="7">
    <source>
        <dbReference type="ARBA" id="ARBA00022679"/>
    </source>
</evidence>
<dbReference type="GO" id="GO:0005737">
    <property type="term" value="C:cytoplasm"/>
    <property type="evidence" value="ECO:0007669"/>
    <property type="project" value="UniProtKB-SubCell"/>
</dbReference>
<feature type="domain" description="Ribosomal RNA small subunit methyltransferase E methyltransferase" evidence="11">
    <location>
        <begin position="142"/>
        <end position="261"/>
    </location>
</feature>
<feature type="domain" description="Ribosomal RNA small subunit methyltransferase E methyltransferase" evidence="11">
    <location>
        <begin position="75"/>
        <end position="120"/>
    </location>
</feature>
<evidence type="ECO:0000256" key="6">
    <source>
        <dbReference type="ARBA" id="ARBA00022603"/>
    </source>
</evidence>
<keyword evidence="5" id="KW-0698">rRNA processing</keyword>
<dbReference type="SUPFAM" id="SSF75217">
    <property type="entry name" value="alpha/beta knot"/>
    <property type="match status" value="1"/>
</dbReference>
<keyword evidence="8" id="KW-0949">S-adenosyl-L-methionine</keyword>
<name>A0A7S1THK9_9RHOD</name>
<keyword evidence="4" id="KW-0963">Cytoplasm</keyword>
<evidence type="ECO:0000256" key="3">
    <source>
        <dbReference type="ARBA" id="ARBA00012328"/>
    </source>
</evidence>
<dbReference type="PIRSF" id="PIRSF015601">
    <property type="entry name" value="MTase_slr0722"/>
    <property type="match status" value="1"/>
</dbReference>